<evidence type="ECO:0008006" key="4">
    <source>
        <dbReference type="Google" id="ProtNLM"/>
    </source>
</evidence>
<accession>A0A2P8G9Q1</accession>
<keyword evidence="3" id="KW-1185">Reference proteome</keyword>
<gene>
    <name evidence="2" type="ORF">CLV42_10558</name>
</gene>
<dbReference type="RefSeq" id="WP_146154383.1">
    <property type="nucleotide sequence ID" value="NZ_PYGK01000005.1"/>
</dbReference>
<protein>
    <recommendedName>
        <fullName evidence="4">GLPGLI family protein</fullName>
    </recommendedName>
</protein>
<reference evidence="2 3" key="1">
    <citation type="submission" date="2018-03" db="EMBL/GenBank/DDBJ databases">
        <title>Genomic Encyclopedia of Archaeal and Bacterial Type Strains, Phase II (KMG-II): from individual species to whole genera.</title>
        <authorList>
            <person name="Goeker M."/>
        </authorList>
    </citation>
    <scope>NUCLEOTIDE SEQUENCE [LARGE SCALE GENOMIC DNA]</scope>
    <source>
        <strain evidence="2 3">DSM 18107</strain>
    </source>
</reference>
<name>A0A2P8G9Q1_9BACT</name>
<dbReference type="Proteomes" id="UP000240978">
    <property type="component" value="Unassembled WGS sequence"/>
</dbReference>
<organism evidence="2 3">
    <name type="scientific">Chitinophaga ginsengisoli</name>
    <dbReference type="NCBI Taxonomy" id="363837"/>
    <lineage>
        <taxon>Bacteria</taxon>
        <taxon>Pseudomonadati</taxon>
        <taxon>Bacteroidota</taxon>
        <taxon>Chitinophagia</taxon>
        <taxon>Chitinophagales</taxon>
        <taxon>Chitinophagaceae</taxon>
        <taxon>Chitinophaga</taxon>
    </lineage>
</organism>
<feature type="chain" id="PRO_5015169229" description="GLPGLI family protein" evidence="1">
    <location>
        <begin position="20"/>
        <end position="230"/>
    </location>
</feature>
<evidence type="ECO:0000256" key="1">
    <source>
        <dbReference type="SAM" id="SignalP"/>
    </source>
</evidence>
<sequence length="230" mass="25862">MSRIIPLILLGLLCQDCLAQTNNEPAQLRKNAITALRTFRDSLSKVEDTGQSDSLQKATNLLLSYVKSESDTFQLNALNEYYTKAMYFLKNASADEKGAVVNNLNQDIQLKFSMIKDNGNLYLGPETPIFKNCEVNVSALVNGSKDWTGKFVLFWAQFTGVDQKTIISSGAFNGNSTAFSNPYKLSIKLPGYIIFWLEDATTRELYRGVPDYNRMLGNERDIQVNFIPLK</sequence>
<dbReference type="AlphaFoldDB" id="A0A2P8G9Q1"/>
<proteinExistence type="predicted"/>
<evidence type="ECO:0000313" key="3">
    <source>
        <dbReference type="Proteomes" id="UP000240978"/>
    </source>
</evidence>
<comment type="caution">
    <text evidence="2">The sequence shown here is derived from an EMBL/GenBank/DDBJ whole genome shotgun (WGS) entry which is preliminary data.</text>
</comment>
<feature type="signal peptide" evidence="1">
    <location>
        <begin position="1"/>
        <end position="19"/>
    </location>
</feature>
<dbReference type="EMBL" id="PYGK01000005">
    <property type="protein sequence ID" value="PSL30697.1"/>
    <property type="molecule type" value="Genomic_DNA"/>
</dbReference>
<keyword evidence="1" id="KW-0732">Signal</keyword>
<dbReference type="OrthoDB" id="9897738at2"/>
<evidence type="ECO:0000313" key="2">
    <source>
        <dbReference type="EMBL" id="PSL30697.1"/>
    </source>
</evidence>